<dbReference type="PANTHER" id="PTHR31942:SF52">
    <property type="entry name" value="MLO-LIKE PROTEIN 1"/>
    <property type="match status" value="1"/>
</dbReference>
<protein>
    <submittedName>
        <fullName evidence="10">Uncharacterized protein</fullName>
    </submittedName>
</protein>
<dbReference type="Pfam" id="PF03094">
    <property type="entry name" value="Mlo"/>
    <property type="match status" value="1"/>
</dbReference>
<gene>
    <name evidence="10" type="ORF">VFH_VI056920</name>
</gene>
<comment type="similarity">
    <text evidence="2">Belongs to the MLO family.</text>
</comment>
<keyword evidence="3 9" id="KW-0812">Transmembrane</keyword>
<evidence type="ECO:0000256" key="5">
    <source>
        <dbReference type="ARBA" id="ARBA00022989"/>
    </source>
</evidence>
<feature type="region of interest" description="Disordered" evidence="8">
    <location>
        <begin position="161"/>
        <end position="186"/>
    </location>
</feature>
<evidence type="ECO:0000256" key="1">
    <source>
        <dbReference type="ARBA" id="ARBA00004141"/>
    </source>
</evidence>
<evidence type="ECO:0000256" key="7">
    <source>
        <dbReference type="ARBA" id="ARBA00023265"/>
    </source>
</evidence>
<dbReference type="AlphaFoldDB" id="A0AAV1B3B0"/>
<keyword evidence="7" id="KW-0568">Pathogenesis-related protein</keyword>
<name>A0AAV1B3B0_VICFA</name>
<evidence type="ECO:0000256" key="9">
    <source>
        <dbReference type="SAM" id="Phobius"/>
    </source>
</evidence>
<comment type="subcellular location">
    <subcellularLocation>
        <location evidence="1">Membrane</location>
        <topology evidence="1">Multi-pass membrane protein</topology>
    </subcellularLocation>
</comment>
<organism evidence="10 11">
    <name type="scientific">Vicia faba</name>
    <name type="common">Broad bean</name>
    <name type="synonym">Faba vulgaris</name>
    <dbReference type="NCBI Taxonomy" id="3906"/>
    <lineage>
        <taxon>Eukaryota</taxon>
        <taxon>Viridiplantae</taxon>
        <taxon>Streptophyta</taxon>
        <taxon>Embryophyta</taxon>
        <taxon>Tracheophyta</taxon>
        <taxon>Spermatophyta</taxon>
        <taxon>Magnoliopsida</taxon>
        <taxon>eudicotyledons</taxon>
        <taxon>Gunneridae</taxon>
        <taxon>Pentapetalae</taxon>
        <taxon>rosids</taxon>
        <taxon>fabids</taxon>
        <taxon>Fabales</taxon>
        <taxon>Fabaceae</taxon>
        <taxon>Papilionoideae</taxon>
        <taxon>50 kb inversion clade</taxon>
        <taxon>NPAAA clade</taxon>
        <taxon>Hologalegina</taxon>
        <taxon>IRL clade</taxon>
        <taxon>Fabeae</taxon>
        <taxon>Vicia</taxon>
    </lineage>
</organism>
<evidence type="ECO:0000313" key="10">
    <source>
        <dbReference type="EMBL" id="CAI8617029.1"/>
    </source>
</evidence>
<dbReference type="GO" id="GO:0006952">
    <property type="term" value="P:defense response"/>
    <property type="evidence" value="ECO:0007669"/>
    <property type="project" value="UniProtKB-KW"/>
</dbReference>
<evidence type="ECO:0000313" key="11">
    <source>
        <dbReference type="Proteomes" id="UP001157006"/>
    </source>
</evidence>
<evidence type="ECO:0000256" key="6">
    <source>
        <dbReference type="ARBA" id="ARBA00023136"/>
    </source>
</evidence>
<dbReference type="Proteomes" id="UP001157006">
    <property type="component" value="Chromosome 6"/>
</dbReference>
<feature type="compositionally biased region" description="Basic and acidic residues" evidence="8">
    <location>
        <begin position="161"/>
        <end position="170"/>
    </location>
</feature>
<feature type="transmembrane region" description="Helical" evidence="9">
    <location>
        <begin position="72"/>
        <end position="102"/>
    </location>
</feature>
<keyword evidence="6 9" id="KW-0472">Membrane</keyword>
<evidence type="ECO:0000256" key="4">
    <source>
        <dbReference type="ARBA" id="ARBA00022821"/>
    </source>
</evidence>
<evidence type="ECO:0000256" key="3">
    <source>
        <dbReference type="ARBA" id="ARBA00022692"/>
    </source>
</evidence>
<dbReference type="InterPro" id="IPR004326">
    <property type="entry name" value="Mlo"/>
</dbReference>
<dbReference type="GO" id="GO:0016020">
    <property type="term" value="C:membrane"/>
    <property type="evidence" value="ECO:0007669"/>
    <property type="project" value="UniProtKB-SubCell"/>
</dbReference>
<evidence type="ECO:0000256" key="8">
    <source>
        <dbReference type="SAM" id="MobiDB-lite"/>
    </source>
</evidence>
<evidence type="ECO:0000256" key="2">
    <source>
        <dbReference type="ARBA" id="ARBA00006574"/>
    </source>
</evidence>
<keyword evidence="4" id="KW-0611">Plant defense</keyword>
<reference evidence="10 11" key="1">
    <citation type="submission" date="2023-01" db="EMBL/GenBank/DDBJ databases">
        <authorList>
            <person name="Kreplak J."/>
        </authorList>
    </citation>
    <scope>NUCLEOTIDE SEQUENCE [LARGE SCALE GENOMIC DNA]</scope>
</reference>
<keyword evidence="5 9" id="KW-1133">Transmembrane helix</keyword>
<sequence length="186" mass="21798">YHVFGSGKNSAITGWVRSFFKRFYGSVTKLDYVTLRRGFIMTYCRGNRTFNFHKYMNRALEEDFKKVVGISWYLWIFVVIFLLLNIHGWHAYFWIAFIPIIYPFQRTKLHHICVVYFEWPSERTDGYILPCIVERDLRRFANLRSTSSELGLNLPLHEGLESPADGRRSSESSYRIGDNGTSGGTN</sequence>
<feature type="non-terminal residue" evidence="10">
    <location>
        <position position="186"/>
    </location>
</feature>
<proteinExistence type="inferred from homology"/>
<dbReference type="PANTHER" id="PTHR31942">
    <property type="entry name" value="MLO-LIKE PROTEIN 1"/>
    <property type="match status" value="1"/>
</dbReference>
<dbReference type="EMBL" id="OX451741">
    <property type="protein sequence ID" value="CAI8617029.1"/>
    <property type="molecule type" value="Genomic_DNA"/>
</dbReference>
<keyword evidence="11" id="KW-1185">Reference proteome</keyword>
<accession>A0AAV1B3B0</accession>